<proteinExistence type="predicted"/>
<keyword evidence="2" id="KW-1185">Reference proteome</keyword>
<protein>
    <submittedName>
        <fullName evidence="1">10254_t:CDS:1</fullName>
    </submittedName>
</protein>
<name>A0A9N8ZN18_9GLOM</name>
<reference evidence="1" key="1">
    <citation type="submission" date="2021-06" db="EMBL/GenBank/DDBJ databases">
        <authorList>
            <person name="Kallberg Y."/>
            <person name="Tangrot J."/>
            <person name="Rosling A."/>
        </authorList>
    </citation>
    <scope>NUCLEOTIDE SEQUENCE</scope>
    <source>
        <strain evidence="1">IN212</strain>
    </source>
</reference>
<comment type="caution">
    <text evidence="1">The sequence shown here is derived from an EMBL/GenBank/DDBJ whole genome shotgun (WGS) entry which is preliminary data.</text>
</comment>
<dbReference type="Proteomes" id="UP000789396">
    <property type="component" value="Unassembled WGS sequence"/>
</dbReference>
<organism evidence="1 2">
    <name type="scientific">Racocetra fulgida</name>
    <dbReference type="NCBI Taxonomy" id="60492"/>
    <lineage>
        <taxon>Eukaryota</taxon>
        <taxon>Fungi</taxon>
        <taxon>Fungi incertae sedis</taxon>
        <taxon>Mucoromycota</taxon>
        <taxon>Glomeromycotina</taxon>
        <taxon>Glomeromycetes</taxon>
        <taxon>Diversisporales</taxon>
        <taxon>Gigasporaceae</taxon>
        <taxon>Racocetra</taxon>
    </lineage>
</organism>
<gene>
    <name evidence="1" type="ORF">RFULGI_LOCUS2444</name>
</gene>
<evidence type="ECO:0000313" key="1">
    <source>
        <dbReference type="EMBL" id="CAG8501186.1"/>
    </source>
</evidence>
<dbReference type="EMBL" id="CAJVPZ010001852">
    <property type="protein sequence ID" value="CAG8501186.1"/>
    <property type="molecule type" value="Genomic_DNA"/>
</dbReference>
<dbReference type="OrthoDB" id="2447694at2759"/>
<evidence type="ECO:0000313" key="2">
    <source>
        <dbReference type="Proteomes" id="UP000789396"/>
    </source>
</evidence>
<dbReference type="AlphaFoldDB" id="A0A9N8ZN18"/>
<sequence length="222" mass="25306">MAKYGTDNHKLKYLKQLPEKLKDPAQLPYSASFFLPIHREALNIHYKNVNSADEMFDPLPENIQIDNDLLVGNLTREELMSAVPGSSILKKLNNETEISLAKYLNAVILNEQPSDSGRIRETFTDALVNYLLVVLKLNTHPFILMLQPDFYFRISDKKKVSAKAEFSVVKENTMILIDEDKHIRSLRRPTEYGESQISAEILACAFTNFDRADSPTVGENQM</sequence>
<accession>A0A9N8ZN18</accession>